<organism evidence="1 2">
    <name type="scientific">Atopomonas hussainii</name>
    <dbReference type="NCBI Taxonomy" id="1429083"/>
    <lineage>
        <taxon>Bacteria</taxon>
        <taxon>Pseudomonadati</taxon>
        <taxon>Pseudomonadota</taxon>
        <taxon>Gammaproteobacteria</taxon>
        <taxon>Pseudomonadales</taxon>
        <taxon>Pseudomonadaceae</taxon>
        <taxon>Atopomonas</taxon>
    </lineage>
</organism>
<evidence type="ECO:0000313" key="1">
    <source>
        <dbReference type="EMBL" id="SEK67821.1"/>
    </source>
</evidence>
<reference evidence="1 2" key="1">
    <citation type="submission" date="2016-10" db="EMBL/GenBank/DDBJ databases">
        <authorList>
            <person name="de Groot N.N."/>
        </authorList>
    </citation>
    <scope>NUCLEOTIDE SEQUENCE [LARGE SCALE GENOMIC DNA]</scope>
    <source>
        <strain evidence="1 2">JCM 19513</strain>
    </source>
</reference>
<dbReference type="Proteomes" id="UP000185766">
    <property type="component" value="Unassembled WGS sequence"/>
</dbReference>
<dbReference type="STRING" id="1429083.GCA_001885685_02743"/>
<accession>A0A1H7IZ72</accession>
<dbReference type="EMBL" id="FOAS01000004">
    <property type="protein sequence ID" value="SEK67821.1"/>
    <property type="molecule type" value="Genomic_DNA"/>
</dbReference>
<dbReference type="RefSeq" id="WP_074865847.1">
    <property type="nucleotide sequence ID" value="NZ_FOAS01000004.1"/>
</dbReference>
<gene>
    <name evidence="1" type="ORF">SAMN05216214_104125</name>
</gene>
<keyword evidence="2" id="KW-1185">Reference proteome</keyword>
<evidence type="ECO:0000313" key="2">
    <source>
        <dbReference type="Proteomes" id="UP000185766"/>
    </source>
</evidence>
<proteinExistence type="predicted"/>
<dbReference type="AlphaFoldDB" id="A0A1H7IZ72"/>
<evidence type="ECO:0008006" key="3">
    <source>
        <dbReference type="Google" id="ProtNLM"/>
    </source>
</evidence>
<name>A0A1H7IZ72_9GAMM</name>
<sequence length="153" mass="17137">MWFGALLALTWLILLLRYPAKALPVSLVALTGLLLVGALVLWQDHRDQQRVAQLALTLQWDANCPHETPLRANLHNRSEHTLLALTWQISAELPGQGIELVSERLARGNFRVDQGLAPNEHWQHCLPLPRLRDGVNPAALSYTGIRLQAHFAP</sequence>
<protein>
    <recommendedName>
        <fullName evidence="3">Multidrug transporter</fullName>
    </recommendedName>
</protein>